<gene>
    <name evidence="3" type="ordered locus">Acid_4000</name>
</gene>
<reference evidence="3" key="1">
    <citation type="submission" date="2006-10" db="EMBL/GenBank/DDBJ databases">
        <title>Complete sequence of Solibacter usitatus Ellin6076.</title>
        <authorList>
            <consortium name="US DOE Joint Genome Institute"/>
            <person name="Copeland A."/>
            <person name="Lucas S."/>
            <person name="Lapidus A."/>
            <person name="Barry K."/>
            <person name="Detter J.C."/>
            <person name="Glavina del Rio T."/>
            <person name="Hammon N."/>
            <person name="Israni S."/>
            <person name="Dalin E."/>
            <person name="Tice H."/>
            <person name="Pitluck S."/>
            <person name="Thompson L.S."/>
            <person name="Brettin T."/>
            <person name="Bruce D."/>
            <person name="Han C."/>
            <person name="Tapia R."/>
            <person name="Gilna P."/>
            <person name="Schmutz J."/>
            <person name="Larimer F."/>
            <person name="Land M."/>
            <person name="Hauser L."/>
            <person name="Kyrpides N."/>
            <person name="Mikhailova N."/>
            <person name="Janssen P.H."/>
            <person name="Kuske C.R."/>
            <person name="Richardson P."/>
        </authorList>
    </citation>
    <scope>NUCLEOTIDE SEQUENCE</scope>
    <source>
        <strain evidence="3">Ellin6076</strain>
    </source>
</reference>
<keyword evidence="2" id="KW-0472">Membrane</keyword>
<keyword evidence="2" id="KW-0812">Transmembrane</keyword>
<feature type="compositionally biased region" description="Basic and acidic residues" evidence="1">
    <location>
        <begin position="61"/>
        <end position="74"/>
    </location>
</feature>
<organism evidence="3">
    <name type="scientific">Solibacter usitatus (strain Ellin6076)</name>
    <dbReference type="NCBI Taxonomy" id="234267"/>
    <lineage>
        <taxon>Bacteria</taxon>
        <taxon>Pseudomonadati</taxon>
        <taxon>Acidobacteriota</taxon>
        <taxon>Terriglobia</taxon>
        <taxon>Bryobacterales</taxon>
        <taxon>Solibacteraceae</taxon>
        <taxon>Candidatus Solibacter</taxon>
    </lineage>
</organism>
<evidence type="ECO:0000313" key="3">
    <source>
        <dbReference type="EMBL" id="ABJ84967.1"/>
    </source>
</evidence>
<feature type="region of interest" description="Disordered" evidence="1">
    <location>
        <begin position="55"/>
        <end position="74"/>
    </location>
</feature>
<dbReference type="AlphaFoldDB" id="Q01ZE8"/>
<keyword evidence="2" id="KW-1133">Transmembrane helix</keyword>
<proteinExistence type="predicted"/>
<dbReference type="OrthoDB" id="5520974at2"/>
<feature type="transmembrane region" description="Helical" evidence="2">
    <location>
        <begin position="37"/>
        <end position="55"/>
    </location>
</feature>
<dbReference type="STRING" id="234267.Acid_4000"/>
<protein>
    <recommendedName>
        <fullName evidence="4">DUF883 domain-containing protein</fullName>
    </recommendedName>
</protein>
<evidence type="ECO:0000256" key="2">
    <source>
        <dbReference type="SAM" id="Phobius"/>
    </source>
</evidence>
<evidence type="ECO:0000256" key="1">
    <source>
        <dbReference type="SAM" id="MobiDB-lite"/>
    </source>
</evidence>
<name>Q01ZE8_SOLUE</name>
<dbReference type="EMBL" id="CP000473">
    <property type="protein sequence ID" value="ABJ84967.1"/>
    <property type="molecule type" value="Genomic_DNA"/>
</dbReference>
<dbReference type="HOGENOM" id="CLU_2685896_0_0_0"/>
<dbReference type="InParanoid" id="Q01ZE8"/>
<sequence>MRQIERTRGELGANLNELEYKVKEVTDWQKQVQKHPLTMIGIAFGGGILLSHLLGGTSHGRRYDPPLDRREKRQ</sequence>
<evidence type="ECO:0008006" key="4">
    <source>
        <dbReference type="Google" id="ProtNLM"/>
    </source>
</evidence>
<dbReference type="KEGG" id="sus:Acid_4000"/>
<accession>Q01ZE8</accession>